<dbReference type="InterPro" id="IPR000064">
    <property type="entry name" value="NLP_P60_dom"/>
</dbReference>
<comment type="caution">
    <text evidence="8">The sequence shown here is derived from an EMBL/GenBank/DDBJ whole genome shotgun (WGS) entry which is preliminary data.</text>
</comment>
<dbReference type="InterPro" id="IPR038765">
    <property type="entry name" value="Papain-like_cys_pep_sf"/>
</dbReference>
<dbReference type="Gene3D" id="3.90.1720.10">
    <property type="entry name" value="endopeptidase domain like (from Nostoc punctiforme)"/>
    <property type="match status" value="1"/>
</dbReference>
<proteinExistence type="inferred from homology"/>
<dbReference type="Proteomes" id="UP000557217">
    <property type="component" value="Unassembled WGS sequence"/>
</dbReference>
<keyword evidence="4" id="KW-0788">Thiol protease</keyword>
<dbReference type="Pfam" id="PF00877">
    <property type="entry name" value="NLPC_P60"/>
    <property type="match status" value="1"/>
</dbReference>
<evidence type="ECO:0008006" key="10">
    <source>
        <dbReference type="Google" id="ProtNLM"/>
    </source>
</evidence>
<dbReference type="GO" id="GO:0006508">
    <property type="term" value="P:proteolysis"/>
    <property type="evidence" value="ECO:0007669"/>
    <property type="project" value="UniProtKB-KW"/>
</dbReference>
<name>A0A840PWI8_URETH</name>
<feature type="domain" description="SLH" evidence="6">
    <location>
        <begin position="248"/>
        <end position="303"/>
    </location>
</feature>
<dbReference type="EMBL" id="JACHGZ010000014">
    <property type="protein sequence ID" value="MBB5149072.1"/>
    <property type="molecule type" value="Genomic_DNA"/>
</dbReference>
<evidence type="ECO:0000256" key="4">
    <source>
        <dbReference type="ARBA" id="ARBA00022807"/>
    </source>
</evidence>
<evidence type="ECO:0000256" key="1">
    <source>
        <dbReference type="ARBA" id="ARBA00007074"/>
    </source>
</evidence>
<evidence type="ECO:0000256" key="5">
    <source>
        <dbReference type="SAM" id="SignalP"/>
    </source>
</evidence>
<dbReference type="GO" id="GO:0008234">
    <property type="term" value="F:cysteine-type peptidase activity"/>
    <property type="evidence" value="ECO:0007669"/>
    <property type="project" value="UniProtKB-KW"/>
</dbReference>
<accession>A0A840PWI8</accession>
<protein>
    <recommendedName>
        <fullName evidence="10">Peptidase</fullName>
    </recommendedName>
</protein>
<dbReference type="Pfam" id="PF00395">
    <property type="entry name" value="SLH"/>
    <property type="match status" value="2"/>
</dbReference>
<dbReference type="PANTHER" id="PTHR47053">
    <property type="entry name" value="MUREIN DD-ENDOPEPTIDASE MEPH-RELATED"/>
    <property type="match status" value="1"/>
</dbReference>
<keyword evidence="3" id="KW-0378">Hydrolase</keyword>
<dbReference type="PROSITE" id="PS51272">
    <property type="entry name" value="SLH"/>
    <property type="match status" value="2"/>
</dbReference>
<evidence type="ECO:0000313" key="9">
    <source>
        <dbReference type="Proteomes" id="UP000557217"/>
    </source>
</evidence>
<dbReference type="InterPro" id="IPR051202">
    <property type="entry name" value="Peptidase_C40"/>
</dbReference>
<dbReference type="PROSITE" id="PS51935">
    <property type="entry name" value="NLPC_P60"/>
    <property type="match status" value="1"/>
</dbReference>
<evidence type="ECO:0000259" key="6">
    <source>
        <dbReference type="PROSITE" id="PS51272"/>
    </source>
</evidence>
<feature type="chain" id="PRO_5039059976" description="Peptidase" evidence="5">
    <location>
        <begin position="24"/>
        <end position="303"/>
    </location>
</feature>
<sequence length="303" mass="32960">MKKKWLIPVFASFMIFTSPLIDAEAATPQELVSTAKQYIGVPYAWGGTTSSGFDCSGFTQKVFADLGYQLNRTSAGQFAQGTAVSKQHLQIGDLVFFNTSGQGVSHVGIYIGNNQFINASSSKGVSIASLDNSYWKNRYVGAKRVIDFSKQQASEVKNASVDLGFYASRGKVALRLAEGLGLDTSDTNSPFIDVKSTDYVAGAATALNKLRIFEGNEQGKFNPNSPITRAQMAKVLTVAFNLKPTGKNTVQFRDVDQNHWAYDYITILAQHGITIGKGNGLYGPNDYVTLTQLETFIQRAVSK</sequence>
<reference evidence="8 9" key="1">
    <citation type="submission" date="2020-08" db="EMBL/GenBank/DDBJ databases">
        <title>Genomic Encyclopedia of Type Strains, Phase IV (KMG-IV): sequencing the most valuable type-strain genomes for metagenomic binning, comparative biology and taxonomic classification.</title>
        <authorList>
            <person name="Goeker M."/>
        </authorList>
    </citation>
    <scope>NUCLEOTIDE SEQUENCE [LARGE SCALE GENOMIC DNA]</scope>
    <source>
        <strain evidence="8 9">DSM 10633</strain>
    </source>
</reference>
<keyword evidence="5" id="KW-0732">Signal</keyword>
<evidence type="ECO:0000256" key="3">
    <source>
        <dbReference type="ARBA" id="ARBA00022801"/>
    </source>
</evidence>
<dbReference type="SUPFAM" id="SSF54001">
    <property type="entry name" value="Cysteine proteinases"/>
    <property type="match status" value="1"/>
</dbReference>
<feature type="domain" description="SLH" evidence="6">
    <location>
        <begin position="187"/>
        <end position="247"/>
    </location>
</feature>
<dbReference type="PANTHER" id="PTHR47053:SF1">
    <property type="entry name" value="MUREIN DD-ENDOPEPTIDASE MEPH-RELATED"/>
    <property type="match status" value="1"/>
</dbReference>
<comment type="similarity">
    <text evidence="1">Belongs to the peptidase C40 family.</text>
</comment>
<dbReference type="RefSeq" id="WP_168412349.1">
    <property type="nucleotide sequence ID" value="NZ_JAAXPW010000015.1"/>
</dbReference>
<evidence type="ECO:0000313" key="8">
    <source>
        <dbReference type="EMBL" id="MBB5149072.1"/>
    </source>
</evidence>
<dbReference type="AlphaFoldDB" id="A0A840PWI8"/>
<gene>
    <name evidence="8" type="ORF">HNR36_001459</name>
</gene>
<organism evidence="8 9">
    <name type="scientific">Ureibacillus thermosphaericus</name>
    <dbReference type="NCBI Taxonomy" id="51173"/>
    <lineage>
        <taxon>Bacteria</taxon>
        <taxon>Bacillati</taxon>
        <taxon>Bacillota</taxon>
        <taxon>Bacilli</taxon>
        <taxon>Bacillales</taxon>
        <taxon>Caryophanaceae</taxon>
        <taxon>Ureibacillus</taxon>
    </lineage>
</organism>
<keyword evidence="2" id="KW-0645">Protease</keyword>
<evidence type="ECO:0000259" key="7">
    <source>
        <dbReference type="PROSITE" id="PS51935"/>
    </source>
</evidence>
<evidence type="ECO:0000256" key="2">
    <source>
        <dbReference type="ARBA" id="ARBA00022670"/>
    </source>
</evidence>
<dbReference type="InterPro" id="IPR001119">
    <property type="entry name" value="SLH_dom"/>
</dbReference>
<keyword evidence="9" id="KW-1185">Reference proteome</keyword>
<feature type="signal peptide" evidence="5">
    <location>
        <begin position="1"/>
        <end position="23"/>
    </location>
</feature>
<feature type="domain" description="NlpC/P60" evidence="7">
    <location>
        <begin position="25"/>
        <end position="146"/>
    </location>
</feature>